<accession>A0A4S8LBR3</accession>
<proteinExistence type="predicted"/>
<evidence type="ECO:0000313" key="1">
    <source>
        <dbReference type="EMBL" id="THU85758.1"/>
    </source>
</evidence>
<dbReference type="AlphaFoldDB" id="A0A4S8LBR3"/>
<dbReference type="EMBL" id="ML179532">
    <property type="protein sequence ID" value="THU85758.1"/>
    <property type="molecule type" value="Genomic_DNA"/>
</dbReference>
<evidence type="ECO:0000313" key="2">
    <source>
        <dbReference type="Proteomes" id="UP000297245"/>
    </source>
</evidence>
<gene>
    <name evidence="1" type="ORF">K435DRAFT_379711</name>
</gene>
<reference evidence="1 2" key="1">
    <citation type="journal article" date="2019" name="Nat. Ecol. Evol.">
        <title>Megaphylogeny resolves global patterns of mushroom evolution.</title>
        <authorList>
            <person name="Varga T."/>
            <person name="Krizsan K."/>
            <person name="Foldi C."/>
            <person name="Dima B."/>
            <person name="Sanchez-Garcia M."/>
            <person name="Sanchez-Ramirez S."/>
            <person name="Szollosi G.J."/>
            <person name="Szarkandi J.G."/>
            <person name="Papp V."/>
            <person name="Albert L."/>
            <person name="Andreopoulos W."/>
            <person name="Angelini C."/>
            <person name="Antonin V."/>
            <person name="Barry K.W."/>
            <person name="Bougher N.L."/>
            <person name="Buchanan P."/>
            <person name="Buyck B."/>
            <person name="Bense V."/>
            <person name="Catcheside P."/>
            <person name="Chovatia M."/>
            <person name="Cooper J."/>
            <person name="Damon W."/>
            <person name="Desjardin D."/>
            <person name="Finy P."/>
            <person name="Geml J."/>
            <person name="Haridas S."/>
            <person name="Hughes K."/>
            <person name="Justo A."/>
            <person name="Karasinski D."/>
            <person name="Kautmanova I."/>
            <person name="Kiss B."/>
            <person name="Kocsube S."/>
            <person name="Kotiranta H."/>
            <person name="LaButti K.M."/>
            <person name="Lechner B.E."/>
            <person name="Liimatainen K."/>
            <person name="Lipzen A."/>
            <person name="Lukacs Z."/>
            <person name="Mihaltcheva S."/>
            <person name="Morgado L.N."/>
            <person name="Niskanen T."/>
            <person name="Noordeloos M.E."/>
            <person name="Ohm R.A."/>
            <person name="Ortiz-Santana B."/>
            <person name="Ovrebo C."/>
            <person name="Racz N."/>
            <person name="Riley R."/>
            <person name="Savchenko A."/>
            <person name="Shiryaev A."/>
            <person name="Soop K."/>
            <person name="Spirin V."/>
            <person name="Szebenyi C."/>
            <person name="Tomsovsky M."/>
            <person name="Tulloss R.E."/>
            <person name="Uehling J."/>
            <person name="Grigoriev I.V."/>
            <person name="Vagvolgyi C."/>
            <person name="Papp T."/>
            <person name="Martin F.M."/>
            <person name="Miettinen O."/>
            <person name="Hibbett D.S."/>
            <person name="Nagy L.G."/>
        </authorList>
    </citation>
    <scope>NUCLEOTIDE SEQUENCE [LARGE SCALE GENOMIC DNA]</scope>
    <source>
        <strain evidence="1 2">CBS 962.96</strain>
    </source>
</reference>
<dbReference type="Proteomes" id="UP000297245">
    <property type="component" value="Unassembled WGS sequence"/>
</dbReference>
<name>A0A4S8LBR3_DENBC</name>
<organism evidence="1 2">
    <name type="scientific">Dendrothele bispora (strain CBS 962.96)</name>
    <dbReference type="NCBI Taxonomy" id="1314807"/>
    <lineage>
        <taxon>Eukaryota</taxon>
        <taxon>Fungi</taxon>
        <taxon>Dikarya</taxon>
        <taxon>Basidiomycota</taxon>
        <taxon>Agaricomycotina</taxon>
        <taxon>Agaricomycetes</taxon>
        <taxon>Agaricomycetidae</taxon>
        <taxon>Agaricales</taxon>
        <taxon>Agaricales incertae sedis</taxon>
        <taxon>Dendrothele</taxon>
    </lineage>
</organism>
<protein>
    <submittedName>
        <fullName evidence="1">Uncharacterized protein</fullName>
    </submittedName>
</protein>
<keyword evidence="2" id="KW-1185">Reference proteome</keyword>
<sequence>MINVKRSIKFELLETPLPLVITLMLSILFPCSYLLRLESSLSIPIPQRKKLLWFMELYHRFSFFFLLAQMLVYDISRCSGSDISYHSSMQNFSFPLLPIFFPRRVVAIANSTSIFPPITHMVACSIVSSFQLTIPLALLTLPLLPIHNIQSPTKVHYTDTLLHSNILGIYHYPRHFFCTYYNLQSTCLQNIISS</sequence>